<dbReference type="SFLD" id="SFLDG01151">
    <property type="entry name" value="Main.2:_Nu-like"/>
    <property type="match status" value="2"/>
</dbReference>
<dbReference type="InterPro" id="IPR004045">
    <property type="entry name" value="Glutathione_S-Trfase_N"/>
</dbReference>
<dbReference type="SUPFAM" id="SSF52833">
    <property type="entry name" value="Thioredoxin-like"/>
    <property type="match status" value="2"/>
</dbReference>
<dbReference type="AlphaFoldDB" id="A0AAD7XBA1"/>
<evidence type="ECO:0000256" key="2">
    <source>
        <dbReference type="ARBA" id="ARBA00012452"/>
    </source>
</evidence>
<comment type="similarity">
    <text evidence="1">Belongs to the GST superfamily.</text>
</comment>
<dbReference type="InterPro" id="IPR036282">
    <property type="entry name" value="Glutathione-S-Trfase_C_sf"/>
</dbReference>
<dbReference type="PROSITE" id="PS50404">
    <property type="entry name" value="GST_NTER"/>
    <property type="match status" value="2"/>
</dbReference>
<dbReference type="GO" id="GO:0004364">
    <property type="term" value="F:glutathione transferase activity"/>
    <property type="evidence" value="ECO:0007669"/>
    <property type="project" value="UniProtKB-EC"/>
</dbReference>
<evidence type="ECO:0000256" key="1">
    <source>
        <dbReference type="ARBA" id="ARBA00007409"/>
    </source>
</evidence>
<feature type="domain" description="GST N-terminal" evidence="6">
    <location>
        <begin position="299"/>
        <end position="383"/>
    </location>
</feature>
<dbReference type="PANTHER" id="PTHR44051">
    <property type="entry name" value="GLUTATHIONE S-TRANSFERASE-RELATED"/>
    <property type="match status" value="1"/>
</dbReference>
<keyword evidence="3" id="KW-0808">Transferase</keyword>
<dbReference type="InterPro" id="IPR040079">
    <property type="entry name" value="Glutathione_S-Trfase"/>
</dbReference>
<dbReference type="InterPro" id="IPR010987">
    <property type="entry name" value="Glutathione-S-Trfase_C-like"/>
</dbReference>
<dbReference type="EC" id="2.5.1.18" evidence="2"/>
<dbReference type="FunFam" id="1.20.1050.130:FF:000016">
    <property type="entry name" value="Glutathione S-transferase 1"/>
    <property type="match status" value="2"/>
</dbReference>
<sequence length="523" mass="59245">MPTVRYISSLSGISPNVCTSTVATFWRYYILVSSEAKVMVGIELLSHDSADLPPLPAPALAFCPMTSANSKPFTLYGDVLPPSPMNVAIVLNELGLEYNLAPVDIPGGEHKGPEFTKLNPNGRIPALVDHTNGDFVIWESGAIILYLVERYDKDKKLSVTAIDDKFVMIQWLFFQTSGQGPYYGQAAWFTRYHPEKIPSAIERYQKEIVRVISVLDSVLSKQDWLVGGKVTVADLCFVPWNEGALNMFLNGLEVDVQGQYPSFYKWHKALTQRPVVAKFMALQAQRLKEIQDKAMSQAKPFTLYGSVEPPNPMKIAIVLEELGLEHDIIPIELSKREHKEPEFLKLNPNGRVPALVDHSNGDFVIWESNAILLYLVERYDKEHKLSVSDANENYALLQWLFFQASGQGPYFGQAVWFMRGHREKLPSAIERYQKEAIRVIEVLESVLSKQEWLVAGKMTIADLSFVPWNDIALTAILKDFEGFDVDQQFPAFSKWHNRMCARPTVAKQLAIRNEYMRKLQEGN</sequence>
<comment type="catalytic activity">
    <reaction evidence="4">
        <text>RX + glutathione = an S-substituted glutathione + a halide anion + H(+)</text>
        <dbReference type="Rhea" id="RHEA:16437"/>
        <dbReference type="ChEBI" id="CHEBI:15378"/>
        <dbReference type="ChEBI" id="CHEBI:16042"/>
        <dbReference type="ChEBI" id="CHEBI:17792"/>
        <dbReference type="ChEBI" id="CHEBI:57925"/>
        <dbReference type="ChEBI" id="CHEBI:90779"/>
        <dbReference type="EC" id="2.5.1.18"/>
    </reaction>
</comment>
<dbReference type="Pfam" id="PF00043">
    <property type="entry name" value="GST_C"/>
    <property type="match status" value="2"/>
</dbReference>
<comment type="function">
    <text evidence="5">Involved in the oxidative stress response and detoxification.</text>
</comment>
<dbReference type="CDD" id="cd03048">
    <property type="entry name" value="GST_N_Ure2p_like"/>
    <property type="match status" value="2"/>
</dbReference>
<keyword evidence="9" id="KW-1185">Reference proteome</keyword>
<dbReference type="FunFam" id="3.40.30.10:FF:000039">
    <property type="entry name" value="Glutathione S-transferase domain"/>
    <property type="match status" value="1"/>
</dbReference>
<dbReference type="EMBL" id="JAPEVG010000057">
    <property type="protein sequence ID" value="KAJ8488854.1"/>
    <property type="molecule type" value="Genomic_DNA"/>
</dbReference>
<evidence type="ECO:0000259" key="6">
    <source>
        <dbReference type="PROSITE" id="PS50404"/>
    </source>
</evidence>
<dbReference type="Pfam" id="PF02798">
    <property type="entry name" value="GST_N"/>
    <property type="match status" value="2"/>
</dbReference>
<evidence type="ECO:0000256" key="5">
    <source>
        <dbReference type="ARBA" id="ARBA00060024"/>
    </source>
</evidence>
<feature type="domain" description="GST N-terminal" evidence="6">
    <location>
        <begin position="71"/>
        <end position="155"/>
    </location>
</feature>
<comment type="caution">
    <text evidence="8">The sequence shown here is derived from an EMBL/GenBank/DDBJ whole genome shotgun (WGS) entry which is preliminary data.</text>
</comment>
<gene>
    <name evidence="8" type="ORF">ONZ51_g3322</name>
</gene>
<name>A0AAD7XBA1_9APHY</name>
<feature type="domain" description="GST C-terminal" evidence="7">
    <location>
        <begin position="389"/>
        <end position="519"/>
    </location>
</feature>
<evidence type="ECO:0000256" key="3">
    <source>
        <dbReference type="ARBA" id="ARBA00022679"/>
    </source>
</evidence>
<protein>
    <recommendedName>
        <fullName evidence="2">glutathione transferase</fullName>
        <ecNumber evidence="2">2.5.1.18</ecNumber>
    </recommendedName>
</protein>
<dbReference type="GO" id="GO:0005737">
    <property type="term" value="C:cytoplasm"/>
    <property type="evidence" value="ECO:0007669"/>
    <property type="project" value="UniProtKB-ARBA"/>
</dbReference>
<reference evidence="8" key="1">
    <citation type="submission" date="2022-11" db="EMBL/GenBank/DDBJ databases">
        <title>Genome Sequence of Cubamyces cubensis.</title>
        <authorList>
            <person name="Buettner E."/>
        </authorList>
    </citation>
    <scope>NUCLEOTIDE SEQUENCE</scope>
    <source>
        <strain evidence="8">MPL-01</strain>
    </source>
</reference>
<dbReference type="SFLD" id="SFLDG00358">
    <property type="entry name" value="Main_(cytGST)"/>
    <property type="match status" value="2"/>
</dbReference>
<dbReference type="GO" id="GO:0005634">
    <property type="term" value="C:nucleus"/>
    <property type="evidence" value="ECO:0007669"/>
    <property type="project" value="UniProtKB-ARBA"/>
</dbReference>
<accession>A0AAD7XBA1</accession>
<dbReference type="SUPFAM" id="SSF47616">
    <property type="entry name" value="GST C-terminal domain-like"/>
    <property type="match status" value="2"/>
</dbReference>
<dbReference type="Gene3D" id="1.20.1050.130">
    <property type="match status" value="2"/>
</dbReference>
<dbReference type="PROSITE" id="PS50405">
    <property type="entry name" value="GST_CTER"/>
    <property type="match status" value="2"/>
</dbReference>
<dbReference type="Proteomes" id="UP001215151">
    <property type="component" value="Unassembled WGS sequence"/>
</dbReference>
<evidence type="ECO:0000313" key="9">
    <source>
        <dbReference type="Proteomes" id="UP001215151"/>
    </source>
</evidence>
<dbReference type="InterPro" id="IPR036249">
    <property type="entry name" value="Thioredoxin-like_sf"/>
</dbReference>
<evidence type="ECO:0000313" key="8">
    <source>
        <dbReference type="EMBL" id="KAJ8488854.1"/>
    </source>
</evidence>
<dbReference type="InterPro" id="IPR004046">
    <property type="entry name" value="GST_C"/>
</dbReference>
<evidence type="ECO:0000259" key="7">
    <source>
        <dbReference type="PROSITE" id="PS50405"/>
    </source>
</evidence>
<organism evidence="8 9">
    <name type="scientific">Trametes cubensis</name>
    <dbReference type="NCBI Taxonomy" id="1111947"/>
    <lineage>
        <taxon>Eukaryota</taxon>
        <taxon>Fungi</taxon>
        <taxon>Dikarya</taxon>
        <taxon>Basidiomycota</taxon>
        <taxon>Agaricomycotina</taxon>
        <taxon>Agaricomycetes</taxon>
        <taxon>Polyporales</taxon>
        <taxon>Polyporaceae</taxon>
        <taxon>Trametes</taxon>
    </lineage>
</organism>
<evidence type="ECO:0000256" key="4">
    <source>
        <dbReference type="ARBA" id="ARBA00047960"/>
    </source>
</evidence>
<dbReference type="SFLD" id="SFLDS00019">
    <property type="entry name" value="Glutathione_Transferase_(cytos"/>
    <property type="match status" value="2"/>
</dbReference>
<feature type="domain" description="GST C-terminal" evidence="7">
    <location>
        <begin position="161"/>
        <end position="301"/>
    </location>
</feature>
<proteinExistence type="inferred from homology"/>
<dbReference type="PANTHER" id="PTHR44051:SF3">
    <property type="entry name" value="TRANSCRIPTIONAL REGULATOR URE2"/>
    <property type="match status" value="1"/>
</dbReference>